<keyword evidence="3" id="KW-1185">Reference proteome</keyword>
<name>A0A1Y4DQ34_9BACT</name>
<accession>A0A1Y4DQ34</accession>
<protein>
    <recommendedName>
        <fullName evidence="1">LA2681-like HEPN domain-containing protein</fullName>
    </recommendedName>
</protein>
<evidence type="ECO:0000313" key="2">
    <source>
        <dbReference type="EMBL" id="OUO57481.1"/>
    </source>
</evidence>
<evidence type="ECO:0000313" key="3">
    <source>
        <dbReference type="Proteomes" id="UP000196368"/>
    </source>
</evidence>
<dbReference type="Pfam" id="PF18733">
    <property type="entry name" value="HEPN_LA2681"/>
    <property type="match status" value="1"/>
</dbReference>
<sequence>MKRYLSPKDKERYADYLTINAKYYHLAKKIDAAEYTKNLEVLHQAIDECQEAINLSTDPLELSTLYYFKSNGLRGLKEKNSWNWRTAIEGQILLAMRNSIRYSLIVSHKIPKAELARRYTNLANATDFAGLFIEAGELYDRALYFQEDKGVALLNKGISLISYGNYVCNEDTAQIFMREAAFWLQEAFRIGEKDLREETVPIKQAKERYSRFLQVPQPVQFKNIEEKFSIEPEELKYRKWAAENRLFLNPLNDLCSEPIKLCVVEDCLMAPSFIFDDSSKRKYLPLWINQLKQEFIAARTLCFEGFSAPREHYSDHLTFLEAHPLLPGRIYSFNLEKIKWAFRSAYSLFDKIAVILTDMYAIEHTNKVYFRSFWYQNENFKQPLKPFFSSEPKTQNFNRHNLALRALFSIANDFSSKTEEWKDSLDEEMRDITAMRHNLEHNGLEVIETGESNLKERIITLQDLIDKTLYLLKKCRNAIMYLIFAINEESRKETEKDKHLRLPIHGLPYFVPEGLDFSLGKDSSSKNK</sequence>
<dbReference type="AlphaFoldDB" id="A0A1Y4DQ34"/>
<dbReference type="EMBL" id="NFJD01000001">
    <property type="protein sequence ID" value="OUO57481.1"/>
    <property type="molecule type" value="Genomic_DNA"/>
</dbReference>
<proteinExistence type="predicted"/>
<evidence type="ECO:0000259" key="1">
    <source>
        <dbReference type="Pfam" id="PF18733"/>
    </source>
</evidence>
<dbReference type="InterPro" id="IPR011990">
    <property type="entry name" value="TPR-like_helical_dom_sf"/>
</dbReference>
<gene>
    <name evidence="2" type="ORF">B5F75_01540</name>
</gene>
<feature type="domain" description="LA2681-like HEPN" evidence="1">
    <location>
        <begin position="277"/>
        <end position="489"/>
    </location>
</feature>
<dbReference type="SUPFAM" id="SSF48452">
    <property type="entry name" value="TPR-like"/>
    <property type="match status" value="1"/>
</dbReference>
<comment type="caution">
    <text evidence="2">The sequence shown here is derived from an EMBL/GenBank/DDBJ whole genome shotgun (WGS) entry which is preliminary data.</text>
</comment>
<dbReference type="OrthoDB" id="108555at2"/>
<organism evidence="2 3">
    <name type="scientific">Candidatus Avelusimicrobium gallicola</name>
    <dbReference type="NCBI Taxonomy" id="2562704"/>
    <lineage>
        <taxon>Bacteria</taxon>
        <taxon>Pseudomonadati</taxon>
        <taxon>Elusimicrobiota</taxon>
        <taxon>Elusimicrobia</taxon>
        <taxon>Elusimicrobiales</taxon>
        <taxon>Elusimicrobiaceae</taxon>
        <taxon>Candidatus Avelusimicrobium</taxon>
    </lineage>
</organism>
<reference evidence="3" key="1">
    <citation type="submission" date="2017-04" db="EMBL/GenBank/DDBJ databases">
        <title>Function of individual gut microbiota members based on whole genome sequencing of pure cultures obtained from chicken caecum.</title>
        <authorList>
            <person name="Medvecky M."/>
            <person name="Cejkova D."/>
            <person name="Polansky O."/>
            <person name="Karasova D."/>
            <person name="Kubasova T."/>
            <person name="Cizek A."/>
            <person name="Rychlik I."/>
        </authorList>
    </citation>
    <scope>NUCLEOTIDE SEQUENCE [LARGE SCALE GENOMIC DNA]</scope>
    <source>
        <strain evidence="3">An273</strain>
    </source>
</reference>
<dbReference type="RefSeq" id="WP_143351223.1">
    <property type="nucleotide sequence ID" value="NZ_NFJD01000001.1"/>
</dbReference>
<dbReference type="Proteomes" id="UP000196368">
    <property type="component" value="Unassembled WGS sequence"/>
</dbReference>
<dbReference type="InterPro" id="IPR040826">
    <property type="entry name" value="HEPN_LA2681"/>
</dbReference>